<feature type="non-terminal residue" evidence="1">
    <location>
        <position position="38"/>
    </location>
</feature>
<evidence type="ECO:0000313" key="1">
    <source>
        <dbReference type="EMBL" id="GAG49998.1"/>
    </source>
</evidence>
<protein>
    <submittedName>
        <fullName evidence="1">Uncharacterized protein</fullName>
    </submittedName>
</protein>
<accession>X0YNG8</accession>
<sequence>MPINSSAKPEPVTITEPSEALRQYLIQTSLKKLFMDVA</sequence>
<dbReference type="AlphaFoldDB" id="X0YNG8"/>
<gene>
    <name evidence="1" type="ORF">S01H1_75525</name>
</gene>
<proteinExistence type="predicted"/>
<name>X0YNG8_9ZZZZ</name>
<organism evidence="1">
    <name type="scientific">marine sediment metagenome</name>
    <dbReference type="NCBI Taxonomy" id="412755"/>
    <lineage>
        <taxon>unclassified sequences</taxon>
        <taxon>metagenomes</taxon>
        <taxon>ecological metagenomes</taxon>
    </lineage>
</organism>
<comment type="caution">
    <text evidence="1">The sequence shown here is derived from an EMBL/GenBank/DDBJ whole genome shotgun (WGS) entry which is preliminary data.</text>
</comment>
<reference evidence="1" key="1">
    <citation type="journal article" date="2014" name="Front. Microbiol.">
        <title>High frequency of phylogenetically diverse reductive dehalogenase-homologous genes in deep subseafloor sedimentary metagenomes.</title>
        <authorList>
            <person name="Kawai M."/>
            <person name="Futagami T."/>
            <person name="Toyoda A."/>
            <person name="Takaki Y."/>
            <person name="Nishi S."/>
            <person name="Hori S."/>
            <person name="Arai W."/>
            <person name="Tsubouchi T."/>
            <person name="Morono Y."/>
            <person name="Uchiyama I."/>
            <person name="Ito T."/>
            <person name="Fujiyama A."/>
            <person name="Inagaki F."/>
            <person name="Takami H."/>
        </authorList>
    </citation>
    <scope>NUCLEOTIDE SEQUENCE</scope>
    <source>
        <strain evidence="1">Expedition CK06-06</strain>
    </source>
</reference>
<dbReference type="EMBL" id="BARS01050616">
    <property type="protein sequence ID" value="GAG49998.1"/>
    <property type="molecule type" value="Genomic_DNA"/>
</dbReference>